<name>A0ABV1HS87_9FIRM</name>
<gene>
    <name evidence="2" type="ORF">ABFO16_02870</name>
</gene>
<keyword evidence="3" id="KW-1185">Reference proteome</keyword>
<feature type="domain" description="HNH nuclease" evidence="1">
    <location>
        <begin position="221"/>
        <end position="273"/>
    </location>
</feature>
<dbReference type="GO" id="GO:0004519">
    <property type="term" value="F:endonuclease activity"/>
    <property type="evidence" value="ECO:0007669"/>
    <property type="project" value="UniProtKB-KW"/>
</dbReference>
<comment type="caution">
    <text evidence="2">The sequence shown here is derived from an EMBL/GenBank/DDBJ whole genome shotgun (WGS) entry which is preliminary data.</text>
</comment>
<organism evidence="2 3">
    <name type="scientific">Ruminococcoides intestinihominis</name>
    <dbReference type="NCBI Taxonomy" id="3133161"/>
    <lineage>
        <taxon>Bacteria</taxon>
        <taxon>Bacillati</taxon>
        <taxon>Bacillota</taxon>
        <taxon>Clostridia</taxon>
        <taxon>Eubacteriales</taxon>
        <taxon>Oscillospiraceae</taxon>
        <taxon>Ruminococcoides</taxon>
    </lineage>
</organism>
<dbReference type="EC" id="3.1.-.-" evidence="2"/>
<reference evidence="2 3" key="1">
    <citation type="submission" date="2024-03" db="EMBL/GenBank/DDBJ databases">
        <title>Human intestinal bacterial collection.</title>
        <authorList>
            <person name="Pauvert C."/>
            <person name="Hitch T.C.A."/>
            <person name="Clavel T."/>
        </authorList>
    </citation>
    <scope>NUCLEOTIDE SEQUENCE [LARGE SCALE GENOMIC DNA]</scope>
    <source>
        <strain evidence="2 3">CLA-AP-H18</strain>
    </source>
</reference>
<dbReference type="Pfam" id="PF13391">
    <property type="entry name" value="HNH_2"/>
    <property type="match status" value="1"/>
</dbReference>
<protein>
    <submittedName>
        <fullName evidence="2">HNH endonuclease signature motif containing protein</fullName>
        <ecNumber evidence="2">3.1.-.-</ecNumber>
    </submittedName>
</protein>
<evidence type="ECO:0000313" key="2">
    <source>
        <dbReference type="EMBL" id="MEQ2565176.1"/>
    </source>
</evidence>
<sequence length="320" mass="37656">MPILYCRIGYMKYYKGQQIGVDEIRDGGSYNEKNIGHEVYNFENYDGKYYGYVQHKGNMNIEYYGANKSDKYADGITIVWIARKRKNENVIVGWYENARLFRKIQKIPETVLDKRDDKSKCEFFISTDKAVLVSENKRTFVINKKFHNTWRNPKNEKLPNGKYLNDEVLEYIKNYDSERNDFISKISSDNIEGKEKDVLVKARVNQSVFREKLLKKYNNQCCLCQLSIPDLLVASHIKPWSVSDSNEKIDVNNGLLLCANHDKLFDKGLISFDENGNIIISSKLSNMDKILSNIQNDNKIELDYNMNNFMKYHRRYIFKK</sequence>
<keyword evidence="2" id="KW-0540">Nuclease</keyword>
<evidence type="ECO:0000313" key="3">
    <source>
        <dbReference type="Proteomes" id="UP001478133"/>
    </source>
</evidence>
<accession>A0ABV1HS87</accession>
<dbReference type="InterPro" id="IPR003615">
    <property type="entry name" value="HNH_nuc"/>
</dbReference>
<keyword evidence="2" id="KW-0255">Endonuclease</keyword>
<keyword evidence="2" id="KW-0378">Hydrolase</keyword>
<dbReference type="EMBL" id="JBBMFI010000006">
    <property type="protein sequence ID" value="MEQ2565176.1"/>
    <property type="molecule type" value="Genomic_DNA"/>
</dbReference>
<evidence type="ECO:0000259" key="1">
    <source>
        <dbReference type="Pfam" id="PF13391"/>
    </source>
</evidence>
<dbReference type="RefSeq" id="WP_367286412.1">
    <property type="nucleotide sequence ID" value="NZ_JBBMEY010000015.1"/>
</dbReference>
<dbReference type="Proteomes" id="UP001478133">
    <property type="component" value="Unassembled WGS sequence"/>
</dbReference>
<proteinExistence type="predicted"/>
<dbReference type="GO" id="GO:0016787">
    <property type="term" value="F:hydrolase activity"/>
    <property type="evidence" value="ECO:0007669"/>
    <property type="project" value="UniProtKB-KW"/>
</dbReference>